<dbReference type="SUPFAM" id="SSF109854">
    <property type="entry name" value="DinB/YfiT-like putative metalloenzymes"/>
    <property type="match status" value="1"/>
</dbReference>
<reference evidence="2 3" key="1">
    <citation type="submission" date="2023-07" db="EMBL/GenBank/DDBJ databases">
        <title>Sequencing the genomes of 1000 actinobacteria strains.</title>
        <authorList>
            <person name="Klenk H.-P."/>
        </authorList>
    </citation>
    <scope>NUCLEOTIDE SEQUENCE [LARGE SCALE GENOMIC DNA]</scope>
    <source>
        <strain evidence="2 3">DSM 45554</strain>
    </source>
</reference>
<dbReference type="InterPro" id="IPR024344">
    <property type="entry name" value="MDMPI_metal-binding"/>
</dbReference>
<keyword evidence="3" id="KW-1185">Reference proteome</keyword>
<evidence type="ECO:0000259" key="1">
    <source>
        <dbReference type="Pfam" id="PF11716"/>
    </source>
</evidence>
<gene>
    <name evidence="2" type="ORF">J2S48_004242</name>
</gene>
<dbReference type="Proteomes" id="UP001183585">
    <property type="component" value="Unassembled WGS sequence"/>
</dbReference>
<feature type="domain" description="Mycothiol-dependent maleylpyruvate isomerase metal-binding" evidence="1">
    <location>
        <begin position="10"/>
        <end position="93"/>
    </location>
</feature>
<organism evidence="2 3">
    <name type="scientific">Promicromonospora iranensis</name>
    <dbReference type="NCBI Taxonomy" id="1105144"/>
    <lineage>
        <taxon>Bacteria</taxon>
        <taxon>Bacillati</taxon>
        <taxon>Actinomycetota</taxon>
        <taxon>Actinomycetes</taxon>
        <taxon>Micrococcales</taxon>
        <taxon>Promicromonosporaceae</taxon>
        <taxon>Promicromonospora</taxon>
    </lineage>
</organism>
<comment type="caution">
    <text evidence="2">The sequence shown here is derived from an EMBL/GenBank/DDBJ whole genome shotgun (WGS) entry which is preliminary data.</text>
</comment>
<dbReference type="InterPro" id="IPR017517">
    <property type="entry name" value="Maleyloyr_isom"/>
</dbReference>
<name>A0ABU2CTQ9_9MICO</name>
<protein>
    <submittedName>
        <fullName evidence="2">Uncharacterized protein (TIGR03083 family)</fullName>
    </submittedName>
</protein>
<dbReference type="EMBL" id="JAVDYE010000001">
    <property type="protein sequence ID" value="MDR7384727.1"/>
    <property type="molecule type" value="Genomic_DNA"/>
</dbReference>
<dbReference type="InterPro" id="IPR034660">
    <property type="entry name" value="DinB/YfiT-like"/>
</dbReference>
<dbReference type="Pfam" id="PF11716">
    <property type="entry name" value="MDMPI_N"/>
    <property type="match status" value="1"/>
</dbReference>
<dbReference type="Gene3D" id="1.20.120.450">
    <property type="entry name" value="dinb family like domain"/>
    <property type="match status" value="1"/>
</dbReference>
<sequence>MTRLSEIQERERSALVDDLSALTPEQWRSPTLCGSWDVEDVVAHLGAASTLSMWGWVRSIVGARFDADVHNQRRLEEFRGATPAVTLERFAGTGPIGLPGKESPAGLGELIVHAEDIRRPMGLRREPDAEGLSAVARFFATKDFAVNSRSLVKGLRLVATDADFRSGSGPEIEGPLLSLVMAMAGRSAVLGDLHGDGVPELSRRMAGAG</sequence>
<evidence type="ECO:0000313" key="2">
    <source>
        <dbReference type="EMBL" id="MDR7384727.1"/>
    </source>
</evidence>
<dbReference type="NCBIfam" id="TIGR03083">
    <property type="entry name" value="maleylpyruvate isomerase family mycothiol-dependent enzyme"/>
    <property type="match status" value="1"/>
</dbReference>
<evidence type="ECO:0000313" key="3">
    <source>
        <dbReference type="Proteomes" id="UP001183585"/>
    </source>
</evidence>
<dbReference type="RefSeq" id="WP_274993546.1">
    <property type="nucleotide sequence ID" value="NZ_JAJQQP010000005.1"/>
</dbReference>
<accession>A0ABU2CTQ9</accession>
<proteinExistence type="predicted"/>